<dbReference type="STRING" id="556484.B7GCZ7"/>
<dbReference type="InParanoid" id="B7GCZ7"/>
<dbReference type="InterPro" id="IPR038765">
    <property type="entry name" value="Papain-like_cys_pep_sf"/>
</dbReference>
<evidence type="ECO:0000259" key="3">
    <source>
        <dbReference type="SMART" id="SM00460"/>
    </source>
</evidence>
<dbReference type="InterPro" id="IPR002931">
    <property type="entry name" value="Transglutaminase-like"/>
</dbReference>
<gene>
    <name evidence="4" type="primary">hPng1</name>
    <name evidence="4" type="ORF">PHATRDRAFT_50113</name>
</gene>
<evidence type="ECO:0000313" key="5">
    <source>
        <dbReference type="Proteomes" id="UP000000759"/>
    </source>
</evidence>
<dbReference type="Gene3D" id="3.10.620.30">
    <property type="match status" value="1"/>
</dbReference>
<keyword evidence="2" id="KW-1133">Transmembrane helix</keyword>
<dbReference type="KEGG" id="pti:PHATRDRAFT_50113"/>
<accession>B7GCZ7</accession>
<dbReference type="Pfam" id="PF01841">
    <property type="entry name" value="Transglut_core"/>
    <property type="match status" value="1"/>
</dbReference>
<feature type="domain" description="Transglutaminase-like" evidence="3">
    <location>
        <begin position="504"/>
        <end position="572"/>
    </location>
</feature>
<dbReference type="Proteomes" id="UP000000759">
    <property type="component" value="Chromosome 27"/>
</dbReference>
<dbReference type="GeneID" id="7198915"/>
<feature type="compositionally biased region" description="Polar residues" evidence="1">
    <location>
        <begin position="44"/>
        <end position="63"/>
    </location>
</feature>
<dbReference type="EMBL" id="CM000629">
    <property type="protein sequence ID" value="EEC43410.1"/>
    <property type="molecule type" value="Genomic_DNA"/>
</dbReference>
<feature type="region of interest" description="Disordered" evidence="1">
    <location>
        <begin position="132"/>
        <end position="210"/>
    </location>
</feature>
<dbReference type="SMART" id="SM00460">
    <property type="entry name" value="TGc"/>
    <property type="match status" value="1"/>
</dbReference>
<name>B7GCZ7_PHATC</name>
<feature type="region of interest" description="Disordered" evidence="1">
    <location>
        <begin position="37"/>
        <end position="67"/>
    </location>
</feature>
<feature type="region of interest" description="Disordered" evidence="1">
    <location>
        <begin position="440"/>
        <end position="460"/>
    </location>
</feature>
<dbReference type="eggNOG" id="KOG0909">
    <property type="taxonomic scope" value="Eukaryota"/>
</dbReference>
<keyword evidence="2" id="KW-0472">Membrane</keyword>
<evidence type="ECO:0000313" key="4">
    <source>
        <dbReference type="EMBL" id="EEC43410.1"/>
    </source>
</evidence>
<evidence type="ECO:0000256" key="1">
    <source>
        <dbReference type="SAM" id="MobiDB-lite"/>
    </source>
</evidence>
<keyword evidence="2" id="KW-0812">Transmembrane</keyword>
<reference evidence="5" key="2">
    <citation type="submission" date="2008-08" db="EMBL/GenBank/DDBJ databases">
        <authorList>
            <consortium name="Diatom Consortium"/>
            <person name="Grigoriev I."/>
            <person name="Grimwood J."/>
            <person name="Kuo A."/>
            <person name="Otillar R.P."/>
            <person name="Salamov A."/>
            <person name="Detter J.C."/>
            <person name="Lindquist E."/>
            <person name="Shapiro H."/>
            <person name="Lucas S."/>
            <person name="Glavina del Rio T."/>
            <person name="Pitluck S."/>
            <person name="Rokhsar D."/>
            <person name="Bowler C."/>
        </authorList>
    </citation>
    <scope>GENOME REANNOTATION</scope>
    <source>
        <strain evidence="5">CCAP 1055/1</strain>
    </source>
</reference>
<sequence>MPALRTRPLRRNVVVWVAFGYWIGSYGSGCHGMSFQHPVPHASNDPSPQASGTTTEAHTSSGWGRNIEARSARGSPALTLRSTALLVNRSSPTNADSVSLSPAATTSRQPFWKRWRLPLVQTRPPVSCAAAAMSTETPWEDGGDRDRRRHPTDASSTACAEQPTHGVATTPGSPLVHWSTRRDPTRPSPTHAIKDPVPTNNNDTTNNDIKNSTITTTTAAAVLVETLPSTVDDTQDQNITKPTKIQIHTYLDPRSQHVWKALNTAPEKFFAFLKYSGLSLKRNEIRTEQLAVDGPAVNATAQTTIRDEWRQLWKEGRLLTDRTELLAVYPSDQDAATATPTSVAPNRGGFTDLLSLYTERVAAILTDERTDAARDGGFLVAWLEQHYGVDRIAQLQAGALQTRSHEQQLKLWKAFLEWFRSYFPYFYDRCESCQASMKEDTDRNASSEPDSNADSDEPDHQTFVGYVYPRIDELVGKASRTELYQCHKCGHFTRFPRFNAASHVMDHRRGRCGEYSMLLFRILRALGHDARWVIDWADHVWAEVLLPPETTTHHEAEQTPGTPRWVHMDPCEAAVDHNLLYQEWGKKQTYILGFYAPRDGTPSTPLTQEAKPVADDSTTRLLPMIEDLTHTYTSDSWIDICQRRDESEEQVKTSISIAVMDLHDRLTRSEESDPHLTTQQR</sequence>
<protein>
    <recommendedName>
        <fullName evidence="3">Transglutaminase-like domain-containing protein</fullName>
    </recommendedName>
</protein>
<reference evidence="4 5" key="1">
    <citation type="journal article" date="2008" name="Nature">
        <title>The Phaeodactylum genome reveals the evolutionary history of diatom genomes.</title>
        <authorList>
            <person name="Bowler C."/>
            <person name="Allen A.E."/>
            <person name="Badger J.H."/>
            <person name="Grimwood J."/>
            <person name="Jabbari K."/>
            <person name="Kuo A."/>
            <person name="Maheswari U."/>
            <person name="Martens C."/>
            <person name="Maumus F."/>
            <person name="Otillar R.P."/>
            <person name="Rayko E."/>
            <person name="Salamov A."/>
            <person name="Vandepoele K."/>
            <person name="Beszteri B."/>
            <person name="Gruber A."/>
            <person name="Heijde M."/>
            <person name="Katinka M."/>
            <person name="Mock T."/>
            <person name="Valentin K."/>
            <person name="Verret F."/>
            <person name="Berges J.A."/>
            <person name="Brownlee C."/>
            <person name="Cadoret J.P."/>
            <person name="Chiovitti A."/>
            <person name="Choi C.J."/>
            <person name="Coesel S."/>
            <person name="De Martino A."/>
            <person name="Detter J.C."/>
            <person name="Durkin C."/>
            <person name="Falciatore A."/>
            <person name="Fournet J."/>
            <person name="Haruta M."/>
            <person name="Huysman M.J."/>
            <person name="Jenkins B.D."/>
            <person name="Jiroutova K."/>
            <person name="Jorgensen R.E."/>
            <person name="Joubert Y."/>
            <person name="Kaplan A."/>
            <person name="Kroger N."/>
            <person name="Kroth P.G."/>
            <person name="La Roche J."/>
            <person name="Lindquist E."/>
            <person name="Lommer M."/>
            <person name="Martin-Jezequel V."/>
            <person name="Lopez P.J."/>
            <person name="Lucas S."/>
            <person name="Mangogna M."/>
            <person name="McGinnis K."/>
            <person name="Medlin L.K."/>
            <person name="Montsant A."/>
            <person name="Oudot-Le Secq M.P."/>
            <person name="Napoli C."/>
            <person name="Obornik M."/>
            <person name="Parker M.S."/>
            <person name="Petit J.L."/>
            <person name="Porcel B.M."/>
            <person name="Poulsen N."/>
            <person name="Robison M."/>
            <person name="Rychlewski L."/>
            <person name="Rynearson T.A."/>
            <person name="Schmutz J."/>
            <person name="Shapiro H."/>
            <person name="Siaut M."/>
            <person name="Stanley M."/>
            <person name="Sussman M.R."/>
            <person name="Taylor A.R."/>
            <person name="Vardi A."/>
            <person name="von Dassow P."/>
            <person name="Vyverman W."/>
            <person name="Willis A."/>
            <person name="Wyrwicz L.S."/>
            <person name="Rokhsar D.S."/>
            <person name="Weissenbach J."/>
            <person name="Armbrust E.V."/>
            <person name="Green B.R."/>
            <person name="Van de Peer Y."/>
            <person name="Grigoriev I.V."/>
        </authorList>
    </citation>
    <scope>NUCLEOTIDE SEQUENCE [LARGE SCALE GENOMIC DNA]</scope>
    <source>
        <strain evidence="4 5">CCAP 1055/1</strain>
    </source>
</reference>
<dbReference type="RefSeq" id="XP_002184963.1">
    <property type="nucleotide sequence ID" value="XM_002184927.1"/>
</dbReference>
<dbReference type="AlphaFoldDB" id="B7GCZ7"/>
<proteinExistence type="predicted"/>
<feature type="compositionally biased region" description="Low complexity" evidence="1">
    <location>
        <begin position="199"/>
        <end position="210"/>
    </location>
</feature>
<feature type="transmembrane region" description="Helical" evidence="2">
    <location>
        <begin position="12"/>
        <end position="29"/>
    </location>
</feature>
<dbReference type="PaxDb" id="2850-Phatr50113"/>
<keyword evidence="5" id="KW-1185">Reference proteome</keyword>
<organism evidence="4 5">
    <name type="scientific">Phaeodactylum tricornutum (strain CCAP 1055/1)</name>
    <dbReference type="NCBI Taxonomy" id="556484"/>
    <lineage>
        <taxon>Eukaryota</taxon>
        <taxon>Sar</taxon>
        <taxon>Stramenopiles</taxon>
        <taxon>Ochrophyta</taxon>
        <taxon>Bacillariophyta</taxon>
        <taxon>Bacillariophyceae</taxon>
        <taxon>Bacillariophycidae</taxon>
        <taxon>Naviculales</taxon>
        <taxon>Phaeodactylaceae</taxon>
        <taxon>Phaeodactylum</taxon>
    </lineage>
</organism>
<dbReference type="HOGENOM" id="CLU_404121_0_0_1"/>
<dbReference type="OrthoDB" id="409136at2759"/>
<dbReference type="SUPFAM" id="SSF54001">
    <property type="entry name" value="Cysteine proteinases"/>
    <property type="match status" value="1"/>
</dbReference>
<evidence type="ECO:0000256" key="2">
    <source>
        <dbReference type="SAM" id="Phobius"/>
    </source>
</evidence>